<evidence type="ECO:0000256" key="4">
    <source>
        <dbReference type="ARBA" id="ARBA00023242"/>
    </source>
</evidence>
<evidence type="ECO:0000256" key="1">
    <source>
        <dbReference type="ARBA" id="ARBA00022722"/>
    </source>
</evidence>
<dbReference type="Pfam" id="PF09749">
    <property type="entry name" value="HVSL"/>
    <property type="match status" value="1"/>
</dbReference>
<dbReference type="PANTHER" id="PTHR13522:SF3">
    <property type="entry name" value="U6 SNRNA PHOSPHODIESTERASE 1"/>
    <property type="match status" value="1"/>
</dbReference>
<evidence type="ECO:0000256" key="6">
    <source>
        <dbReference type="ARBA" id="ARBA00030030"/>
    </source>
</evidence>
<keyword evidence="7" id="KW-0269">Exonuclease</keyword>
<keyword evidence="2" id="KW-0378">Hydrolase</keyword>
<keyword evidence="4" id="KW-0539">Nucleus</keyword>
<keyword evidence="3" id="KW-0456">Lyase</keyword>
<keyword evidence="8" id="KW-1185">Reference proteome</keyword>
<dbReference type="Gene3D" id="3.90.1140.10">
    <property type="entry name" value="Cyclic phosphodiesterase"/>
    <property type="match status" value="1"/>
</dbReference>
<evidence type="ECO:0000256" key="3">
    <source>
        <dbReference type="ARBA" id="ARBA00023239"/>
    </source>
</evidence>
<dbReference type="GO" id="GO:0004527">
    <property type="term" value="F:exonuclease activity"/>
    <property type="evidence" value="ECO:0007669"/>
    <property type="project" value="UniProtKB-KW"/>
</dbReference>
<evidence type="ECO:0000256" key="2">
    <source>
        <dbReference type="ARBA" id="ARBA00022801"/>
    </source>
</evidence>
<dbReference type="InterPro" id="IPR027521">
    <property type="entry name" value="Usb1"/>
</dbReference>
<keyword evidence="1" id="KW-0540">Nuclease</keyword>
<comment type="caution">
    <text evidence="7">The sequence shown here is derived from an EMBL/GenBank/DDBJ whole genome shotgun (WGS) entry which is preliminary data.</text>
</comment>
<name>A0ABV2AKW8_9EUKA</name>
<organism evidence="7 8">
    <name type="scientific">Bonamia ostreae</name>
    <dbReference type="NCBI Taxonomy" id="126728"/>
    <lineage>
        <taxon>Eukaryota</taxon>
        <taxon>Sar</taxon>
        <taxon>Rhizaria</taxon>
        <taxon>Endomyxa</taxon>
        <taxon>Ascetosporea</taxon>
        <taxon>Haplosporida</taxon>
        <taxon>Bonamia</taxon>
    </lineage>
</organism>
<reference evidence="7 8" key="1">
    <citation type="journal article" date="2024" name="BMC Biol.">
        <title>Comparative genomics of Ascetosporea gives new insight into the evolutionary basis for animal parasitism in Rhizaria.</title>
        <authorList>
            <person name="Hiltunen Thoren M."/>
            <person name="Onut-Brannstrom I."/>
            <person name="Alfjorden A."/>
            <person name="Peckova H."/>
            <person name="Swords F."/>
            <person name="Hooper C."/>
            <person name="Holzer A.S."/>
            <person name="Bass D."/>
            <person name="Burki F."/>
        </authorList>
    </citation>
    <scope>NUCLEOTIDE SEQUENCE [LARGE SCALE GENOMIC DNA]</scope>
    <source>
        <strain evidence="7">20-A016</strain>
    </source>
</reference>
<dbReference type="PANTHER" id="PTHR13522">
    <property type="entry name" value="U6 SNRNA PHOSPHODIESTERASE 1"/>
    <property type="match status" value="1"/>
</dbReference>
<gene>
    <name evidence="7" type="primary">USB1</name>
    <name evidence="7" type="ORF">MHBO_001964</name>
</gene>
<protein>
    <recommendedName>
        <fullName evidence="5">U6 snRNA phosphodiesterase 1</fullName>
    </recommendedName>
    <alternativeName>
        <fullName evidence="6">3'-5' RNA exonuclease USB1</fullName>
    </alternativeName>
</protein>
<evidence type="ECO:0000256" key="5">
    <source>
        <dbReference type="ARBA" id="ARBA00029543"/>
    </source>
</evidence>
<evidence type="ECO:0000313" key="7">
    <source>
        <dbReference type="EMBL" id="MES1920277.1"/>
    </source>
</evidence>
<proteinExistence type="predicted"/>
<accession>A0ABV2AKW8</accession>
<dbReference type="Proteomes" id="UP001439008">
    <property type="component" value="Unassembled WGS sequence"/>
</dbReference>
<evidence type="ECO:0000313" key="8">
    <source>
        <dbReference type="Proteomes" id="UP001439008"/>
    </source>
</evidence>
<sequence length="165" mass="19616">MRIIKQAFCTFVNEQNQNLRKSFHITKLNEFHISLSETFVLRLHEEDRFVKKLNLETYKKFNKEKIFLDENISFFANSDKSRTFIAIKILHHEFIDQIITKTNKTVSQFRGQIINKKNFRPHVTIGWILGDKTTTLKNTNFNNSFSFKAHVEVKIGKRVFNCNDE</sequence>
<dbReference type="EMBL" id="JBDODL010000581">
    <property type="protein sequence ID" value="MES1920277.1"/>
    <property type="molecule type" value="Genomic_DNA"/>
</dbReference>